<feature type="transmembrane region" description="Helical" evidence="2">
    <location>
        <begin position="306"/>
        <end position="325"/>
    </location>
</feature>
<feature type="compositionally biased region" description="Basic and acidic residues" evidence="1">
    <location>
        <begin position="369"/>
        <end position="379"/>
    </location>
</feature>
<name>A0A2T0S6G7_9ACTN</name>
<dbReference type="EMBL" id="PVZG01000007">
    <property type="protein sequence ID" value="PRY28995.1"/>
    <property type="molecule type" value="Genomic_DNA"/>
</dbReference>
<keyword evidence="4" id="KW-1185">Reference proteome</keyword>
<accession>A0A2T0S6G7</accession>
<evidence type="ECO:0000256" key="2">
    <source>
        <dbReference type="SAM" id="Phobius"/>
    </source>
</evidence>
<evidence type="ECO:0000313" key="3">
    <source>
        <dbReference type="EMBL" id="PRY28995.1"/>
    </source>
</evidence>
<keyword evidence="2" id="KW-0472">Membrane</keyword>
<organism evidence="3 4">
    <name type="scientific">Pseudosporangium ferrugineum</name>
    <dbReference type="NCBI Taxonomy" id="439699"/>
    <lineage>
        <taxon>Bacteria</taxon>
        <taxon>Bacillati</taxon>
        <taxon>Actinomycetota</taxon>
        <taxon>Actinomycetes</taxon>
        <taxon>Micromonosporales</taxon>
        <taxon>Micromonosporaceae</taxon>
        <taxon>Pseudosporangium</taxon>
    </lineage>
</organism>
<dbReference type="Proteomes" id="UP000239209">
    <property type="component" value="Unassembled WGS sequence"/>
</dbReference>
<evidence type="ECO:0008006" key="5">
    <source>
        <dbReference type="Google" id="ProtNLM"/>
    </source>
</evidence>
<dbReference type="AlphaFoldDB" id="A0A2T0S6G7"/>
<keyword evidence="2" id="KW-1133">Transmembrane helix</keyword>
<reference evidence="3 4" key="1">
    <citation type="submission" date="2018-03" db="EMBL/GenBank/DDBJ databases">
        <title>Genomic Encyclopedia of Archaeal and Bacterial Type Strains, Phase II (KMG-II): from individual species to whole genera.</title>
        <authorList>
            <person name="Goeker M."/>
        </authorList>
    </citation>
    <scope>NUCLEOTIDE SEQUENCE [LARGE SCALE GENOMIC DNA]</scope>
    <source>
        <strain evidence="3 4">DSM 45348</strain>
    </source>
</reference>
<gene>
    <name evidence="3" type="ORF">CLV70_107304</name>
</gene>
<protein>
    <recommendedName>
        <fullName evidence="5">Nitrate/nitrite sensing protein</fullName>
    </recommendedName>
</protein>
<evidence type="ECO:0000313" key="4">
    <source>
        <dbReference type="Proteomes" id="UP000239209"/>
    </source>
</evidence>
<keyword evidence="2" id="KW-0812">Transmembrane</keyword>
<feature type="region of interest" description="Disordered" evidence="1">
    <location>
        <begin position="328"/>
        <end position="379"/>
    </location>
</feature>
<sequence length="379" mass="39625">MSVSVNDRRTRTRSVLATVLTVLILVPAGILFARVWGDVSDREDSTRLEQQGVEYLTALGPLVSALAEAQSSALSGVSTPPASLTAAVAGVAAVDDRVGADLRTQERWNGLKQRIDQLPKATGGAAAVFQAHVEVTDLAMALYEAVRNNSELVRDPDNDVSHLQQAVAVDLPTAVVQMSRMADLSQLVAKANATQQAQLGPQFGAAVLAVNTSVNSLTDNLQAAVDDTNSPTLSGNLVSGLDAFRRGVELLTRGANPNGAPSAATIATAQTRLQVSLGNLSGITMREMSRLLDDRLDSLGYRTLEALAAAAAVVLLAAAAIVMPLTGRRRAGASPPSSRVPGEDTRDMTVRPAGADYDGSVPAYAEATPTRRERSGALR</sequence>
<proteinExistence type="predicted"/>
<evidence type="ECO:0000256" key="1">
    <source>
        <dbReference type="SAM" id="MobiDB-lite"/>
    </source>
</evidence>
<comment type="caution">
    <text evidence="3">The sequence shown here is derived from an EMBL/GenBank/DDBJ whole genome shotgun (WGS) entry which is preliminary data.</text>
</comment>